<name>A0A7S1XA41_9RHOD</name>
<protein>
    <recommendedName>
        <fullName evidence="2">Sulfotransferase domain-containing protein</fullName>
    </recommendedName>
</protein>
<evidence type="ECO:0008006" key="2">
    <source>
        <dbReference type="Google" id="ProtNLM"/>
    </source>
</evidence>
<dbReference type="InterPro" id="IPR027417">
    <property type="entry name" value="P-loop_NTPase"/>
</dbReference>
<gene>
    <name evidence="1" type="ORF">CCAE0312_LOCUS633</name>
</gene>
<organism evidence="1">
    <name type="scientific">Compsopogon caeruleus</name>
    <dbReference type="NCBI Taxonomy" id="31354"/>
    <lineage>
        <taxon>Eukaryota</taxon>
        <taxon>Rhodophyta</taxon>
        <taxon>Compsopogonophyceae</taxon>
        <taxon>Compsopogonales</taxon>
        <taxon>Compsopogonaceae</taxon>
        <taxon>Compsopogon</taxon>
    </lineage>
</organism>
<proteinExistence type="predicted"/>
<dbReference type="EMBL" id="HBGH01001293">
    <property type="protein sequence ID" value="CAD9222889.1"/>
    <property type="molecule type" value="Transcribed_RNA"/>
</dbReference>
<evidence type="ECO:0000313" key="1">
    <source>
        <dbReference type="EMBL" id="CAD9222889.1"/>
    </source>
</evidence>
<accession>A0A7S1XA41</accession>
<reference evidence="1" key="1">
    <citation type="submission" date="2021-01" db="EMBL/GenBank/DDBJ databases">
        <authorList>
            <person name="Corre E."/>
            <person name="Pelletier E."/>
            <person name="Niang G."/>
            <person name="Scheremetjew M."/>
            <person name="Finn R."/>
            <person name="Kale V."/>
            <person name="Holt S."/>
            <person name="Cochrane G."/>
            <person name="Meng A."/>
            <person name="Brown T."/>
            <person name="Cohen L."/>
        </authorList>
    </citation>
    <scope>NUCLEOTIDE SEQUENCE</scope>
    <source>
        <strain evidence="1">SAG 36.94</strain>
    </source>
</reference>
<sequence>MEDQGDLEQTRSQTSWIVEAKMGQILVRSSLVAIILLSGWTVTVELQSREMPSAPASEPVGEMNRRTNLSHHHESSVVIIGFVGREGSSWLQSSLDFTQKLSREGKICAMGFEPLDHVNRSMTMNNSRLRQGREKFYSELETLENDSLEQWTRWVQRLNGILSQHGFLTLNLSRCDFRSRVFLFKARLGSHFRIGEGETADDSTAIQNIGAKFRNRRTKIVILSRRNILQRGVTHNSGQFQMQKARSEERRQEILQQNAQVEVDFDTVTQDMEMYSRQSSRMQEVVRRLGVPSLMVSYENLLTNFEDEMSALLRFIEVPIDYDVRLLATRGEFEKVSPTRLCQKVRDYRNFCSYFRDTQYGGYLDEPCDTNCSK</sequence>
<dbReference type="AlphaFoldDB" id="A0A7S1XA41"/>
<dbReference type="SUPFAM" id="SSF52540">
    <property type="entry name" value="P-loop containing nucleoside triphosphate hydrolases"/>
    <property type="match status" value="1"/>
</dbReference>
<dbReference type="Gene3D" id="3.40.50.300">
    <property type="entry name" value="P-loop containing nucleotide triphosphate hydrolases"/>
    <property type="match status" value="1"/>
</dbReference>